<dbReference type="InterPro" id="IPR036515">
    <property type="entry name" value="Transposase_17_sf"/>
</dbReference>
<dbReference type="Gene3D" id="3.30.70.1290">
    <property type="entry name" value="Transposase IS200-like"/>
    <property type="match status" value="1"/>
</dbReference>
<proteinExistence type="predicted"/>
<accession>A0A1I4X2Z3</accession>
<sequence>MRDYQSLAHTTWDCKYHIVFIPKRRKKVIFGMIRKHLGKVFHELAAQKNCQIVEGHLMPDHVHMCISIPPKYSVSYVVGYIKGKSAISIARRFTGKSRNFTGGYFVSTVGLVEEMVREYIQHQEKEDEHYDQLKLGM</sequence>
<dbReference type="GO" id="GO:0006313">
    <property type="term" value="P:DNA transposition"/>
    <property type="evidence" value="ECO:0007669"/>
    <property type="project" value="InterPro"/>
</dbReference>
<reference evidence="3" key="1">
    <citation type="submission" date="2016-10" db="EMBL/GenBank/DDBJ databases">
        <authorList>
            <person name="Varghese N."/>
            <person name="Submissions S."/>
        </authorList>
    </citation>
    <scope>NUCLEOTIDE SEQUENCE [LARGE SCALE GENOMIC DNA]</scope>
    <source>
        <strain evidence="3">Nm44</strain>
    </source>
</reference>
<dbReference type="NCBIfam" id="NF033573">
    <property type="entry name" value="transpos_IS200"/>
    <property type="match status" value="1"/>
</dbReference>
<evidence type="ECO:0000313" key="3">
    <source>
        <dbReference type="Proteomes" id="UP000183287"/>
    </source>
</evidence>
<protein>
    <submittedName>
        <fullName evidence="2">Putative transposase</fullName>
    </submittedName>
</protein>
<evidence type="ECO:0000313" key="2">
    <source>
        <dbReference type="EMBL" id="SFN20227.1"/>
    </source>
</evidence>
<dbReference type="GO" id="GO:0004803">
    <property type="term" value="F:transposase activity"/>
    <property type="evidence" value="ECO:0007669"/>
    <property type="project" value="InterPro"/>
</dbReference>
<dbReference type="AlphaFoldDB" id="A0A1I4X2Z3"/>
<dbReference type="GO" id="GO:0003677">
    <property type="term" value="F:DNA binding"/>
    <property type="evidence" value="ECO:0007669"/>
    <property type="project" value="InterPro"/>
</dbReference>
<dbReference type="OrthoDB" id="9798161at2"/>
<evidence type="ECO:0000259" key="1">
    <source>
        <dbReference type="SMART" id="SM01321"/>
    </source>
</evidence>
<dbReference type="PANTHER" id="PTHR33360">
    <property type="entry name" value="TRANSPOSASE FOR INSERTION SEQUENCE ELEMENT IS200"/>
    <property type="match status" value="1"/>
</dbReference>
<feature type="domain" description="Transposase IS200-like" evidence="1">
    <location>
        <begin position="11"/>
        <end position="123"/>
    </location>
</feature>
<dbReference type="InterPro" id="IPR002686">
    <property type="entry name" value="Transposase_17"/>
</dbReference>
<dbReference type="RefSeq" id="WP_074907433.1">
    <property type="nucleotide sequence ID" value="NZ_FOUB01000132.1"/>
</dbReference>
<dbReference type="EMBL" id="FOUB01000132">
    <property type="protein sequence ID" value="SFN20227.1"/>
    <property type="molecule type" value="Genomic_DNA"/>
</dbReference>
<gene>
    <name evidence="2" type="ORF">SAMN05421863_11322</name>
</gene>
<name>A0A1I4X2Z3_9PROT</name>
<organism evidence="2 3">
    <name type="scientific">Nitrosomonas communis</name>
    <dbReference type="NCBI Taxonomy" id="44574"/>
    <lineage>
        <taxon>Bacteria</taxon>
        <taxon>Pseudomonadati</taxon>
        <taxon>Pseudomonadota</taxon>
        <taxon>Betaproteobacteria</taxon>
        <taxon>Nitrosomonadales</taxon>
        <taxon>Nitrosomonadaceae</taxon>
        <taxon>Nitrosomonas</taxon>
    </lineage>
</organism>
<dbReference type="PANTHER" id="PTHR33360:SF2">
    <property type="entry name" value="TRANSPOSASE FOR INSERTION SEQUENCE ELEMENT IS200"/>
    <property type="match status" value="1"/>
</dbReference>
<dbReference type="SMART" id="SM01321">
    <property type="entry name" value="Y1_Tnp"/>
    <property type="match status" value="1"/>
</dbReference>
<dbReference type="Proteomes" id="UP000183287">
    <property type="component" value="Unassembled WGS sequence"/>
</dbReference>
<dbReference type="Pfam" id="PF01797">
    <property type="entry name" value="Y1_Tnp"/>
    <property type="match status" value="1"/>
</dbReference>
<keyword evidence="3" id="KW-1185">Reference proteome</keyword>
<dbReference type="SUPFAM" id="SSF143422">
    <property type="entry name" value="Transposase IS200-like"/>
    <property type="match status" value="1"/>
</dbReference>